<dbReference type="SMR" id="A2DZP4"/>
<dbReference type="AlphaFoldDB" id="A2DZP4"/>
<gene>
    <name evidence="1" type="ORF">TVAG_351600</name>
</gene>
<sequence>MIKPKNDKLASLLHYKGFRFENFRPYKKEEEILNLYSIESPLYYIAWDKVDDLKRKFPNLDINKNIDEFTPLDCALNYGSELCFNYLKNLGAEYTNNSEKYAVQGGNESIFMHMIEEGKSFDKMINIALRYRHNEIAEYLQSNFGQTPDSIAQSMYFGNYDVASYLLSNGANINDIYILFLFTIIVVL</sequence>
<dbReference type="Proteomes" id="UP000001542">
    <property type="component" value="Unassembled WGS sequence"/>
</dbReference>
<evidence type="ECO:0000313" key="1">
    <source>
        <dbReference type="EMBL" id="EAY14112.1"/>
    </source>
</evidence>
<dbReference type="RefSeq" id="XP_001326335.1">
    <property type="nucleotide sequence ID" value="XM_001326300.1"/>
</dbReference>
<dbReference type="SUPFAM" id="SSF48403">
    <property type="entry name" value="Ankyrin repeat"/>
    <property type="match status" value="1"/>
</dbReference>
<accession>A2DZP4</accession>
<reference evidence="1" key="1">
    <citation type="submission" date="2006-10" db="EMBL/GenBank/DDBJ databases">
        <authorList>
            <person name="Amadeo P."/>
            <person name="Zhao Q."/>
            <person name="Wortman J."/>
            <person name="Fraser-Liggett C."/>
            <person name="Carlton J."/>
        </authorList>
    </citation>
    <scope>NUCLEOTIDE SEQUENCE</scope>
    <source>
        <strain evidence="1">G3</strain>
    </source>
</reference>
<dbReference type="PANTHER" id="PTHR24159:SF5">
    <property type="entry name" value="ANK_REP_REGION DOMAIN-CONTAINING PROTEIN"/>
    <property type="match status" value="1"/>
</dbReference>
<dbReference type="EMBL" id="DS113275">
    <property type="protein sequence ID" value="EAY14112.1"/>
    <property type="molecule type" value="Genomic_DNA"/>
</dbReference>
<dbReference type="Gene3D" id="1.25.40.20">
    <property type="entry name" value="Ankyrin repeat-containing domain"/>
    <property type="match status" value="1"/>
</dbReference>
<dbReference type="PANTHER" id="PTHR24159">
    <property type="match status" value="1"/>
</dbReference>
<evidence type="ECO:0008006" key="3">
    <source>
        <dbReference type="Google" id="ProtNLM"/>
    </source>
</evidence>
<keyword evidence="2" id="KW-1185">Reference proteome</keyword>
<evidence type="ECO:0000313" key="2">
    <source>
        <dbReference type="Proteomes" id="UP000001542"/>
    </source>
</evidence>
<name>A2DZP4_TRIV3</name>
<dbReference type="VEuPathDB" id="TrichDB:TVAGG3_0261150"/>
<reference evidence="1" key="2">
    <citation type="journal article" date="2007" name="Science">
        <title>Draft genome sequence of the sexually transmitted pathogen Trichomonas vaginalis.</title>
        <authorList>
            <person name="Carlton J.M."/>
            <person name="Hirt R.P."/>
            <person name="Silva J.C."/>
            <person name="Delcher A.L."/>
            <person name="Schatz M."/>
            <person name="Zhao Q."/>
            <person name="Wortman J.R."/>
            <person name="Bidwell S.L."/>
            <person name="Alsmark U.C.M."/>
            <person name="Besteiro S."/>
            <person name="Sicheritz-Ponten T."/>
            <person name="Noel C.J."/>
            <person name="Dacks J.B."/>
            <person name="Foster P.G."/>
            <person name="Simillion C."/>
            <person name="Van de Peer Y."/>
            <person name="Miranda-Saavedra D."/>
            <person name="Barton G.J."/>
            <person name="Westrop G.D."/>
            <person name="Mueller S."/>
            <person name="Dessi D."/>
            <person name="Fiori P.L."/>
            <person name="Ren Q."/>
            <person name="Paulsen I."/>
            <person name="Zhang H."/>
            <person name="Bastida-Corcuera F.D."/>
            <person name="Simoes-Barbosa A."/>
            <person name="Brown M.T."/>
            <person name="Hayes R.D."/>
            <person name="Mukherjee M."/>
            <person name="Okumura C.Y."/>
            <person name="Schneider R."/>
            <person name="Smith A.J."/>
            <person name="Vanacova S."/>
            <person name="Villalvazo M."/>
            <person name="Haas B.J."/>
            <person name="Pertea M."/>
            <person name="Feldblyum T.V."/>
            <person name="Utterback T.R."/>
            <person name="Shu C.L."/>
            <person name="Osoegawa K."/>
            <person name="de Jong P.J."/>
            <person name="Hrdy I."/>
            <person name="Horvathova L."/>
            <person name="Zubacova Z."/>
            <person name="Dolezal P."/>
            <person name="Malik S.B."/>
            <person name="Logsdon J.M. Jr."/>
            <person name="Henze K."/>
            <person name="Gupta A."/>
            <person name="Wang C.C."/>
            <person name="Dunne R.L."/>
            <person name="Upcroft J.A."/>
            <person name="Upcroft P."/>
            <person name="White O."/>
            <person name="Salzberg S.L."/>
            <person name="Tang P."/>
            <person name="Chiu C.-H."/>
            <person name="Lee Y.-S."/>
            <person name="Embley T.M."/>
            <person name="Coombs G.H."/>
            <person name="Mottram J.C."/>
            <person name="Tachezy J."/>
            <person name="Fraser-Liggett C.M."/>
            <person name="Johnson P.J."/>
        </authorList>
    </citation>
    <scope>NUCLEOTIDE SEQUENCE [LARGE SCALE GENOMIC DNA]</scope>
    <source>
        <strain evidence="1">G3</strain>
    </source>
</reference>
<dbReference type="VEuPathDB" id="TrichDB:TVAG_351600"/>
<protein>
    <recommendedName>
        <fullName evidence="3">DUF3447 domain-containing protein</fullName>
    </recommendedName>
</protein>
<dbReference type="InParanoid" id="A2DZP4"/>
<proteinExistence type="predicted"/>
<dbReference type="KEGG" id="tva:4772100"/>
<dbReference type="InterPro" id="IPR036770">
    <property type="entry name" value="Ankyrin_rpt-contain_sf"/>
</dbReference>
<organism evidence="1 2">
    <name type="scientific">Trichomonas vaginalis (strain ATCC PRA-98 / G3)</name>
    <dbReference type="NCBI Taxonomy" id="412133"/>
    <lineage>
        <taxon>Eukaryota</taxon>
        <taxon>Metamonada</taxon>
        <taxon>Parabasalia</taxon>
        <taxon>Trichomonadida</taxon>
        <taxon>Trichomonadidae</taxon>
        <taxon>Trichomonas</taxon>
    </lineage>
</organism>